<dbReference type="SUPFAM" id="SSF53756">
    <property type="entry name" value="UDP-Glycosyltransferase/glycogen phosphorylase"/>
    <property type="match status" value="1"/>
</dbReference>
<dbReference type="AlphaFoldDB" id="A0A6J6X9P0"/>
<organism evidence="1">
    <name type="scientific">freshwater metagenome</name>
    <dbReference type="NCBI Taxonomy" id="449393"/>
    <lineage>
        <taxon>unclassified sequences</taxon>
        <taxon>metagenomes</taxon>
        <taxon>ecological metagenomes</taxon>
    </lineage>
</organism>
<name>A0A6J6X9P0_9ZZZZ</name>
<sequence>MARVDERDTPSIGATLSQPTLRVGLDLAGSLEPLGDTMMNLVGALEERTIDLVTFATRKMDEPVEGVVRTFPSVLRPLWRRGRGPAIDRFLPPLDVLHVAGTLVPPTKRTPLLVSVDDLRPLRDESAGRWRIEQLRRSVDRGAQIVATSYAARREVQSVLEIENQDIAVAHPAVAIKTRPKLGNSLLVSVTGTAELFLDLAPELTKLAKAQGSQVVVLASREAGARFKAECPDVIVRSRNRARRLLWEAHSVLHLSDGARFPSLPVAAFAASIPVVATSTDVNRELLEGAADLVELYDHDAIISSVLRNFADESHRQLLVAAGNVRAVDFSPPVVAERYERLYRDAVGESRAK</sequence>
<accession>A0A6J6X9P0</accession>
<gene>
    <name evidence="1" type="ORF">UFOPK2958_01291</name>
</gene>
<dbReference type="EMBL" id="CAFAAB010000179">
    <property type="protein sequence ID" value="CAB4792038.1"/>
    <property type="molecule type" value="Genomic_DNA"/>
</dbReference>
<proteinExistence type="predicted"/>
<reference evidence="1" key="1">
    <citation type="submission" date="2020-05" db="EMBL/GenBank/DDBJ databases">
        <authorList>
            <person name="Chiriac C."/>
            <person name="Salcher M."/>
            <person name="Ghai R."/>
            <person name="Kavagutti S V."/>
        </authorList>
    </citation>
    <scope>NUCLEOTIDE SEQUENCE</scope>
</reference>
<dbReference type="Gene3D" id="3.40.50.2000">
    <property type="entry name" value="Glycogen Phosphorylase B"/>
    <property type="match status" value="1"/>
</dbReference>
<evidence type="ECO:0000313" key="1">
    <source>
        <dbReference type="EMBL" id="CAB4792038.1"/>
    </source>
</evidence>
<protein>
    <submittedName>
        <fullName evidence="1">Unannotated protein</fullName>
    </submittedName>
</protein>